<dbReference type="GeneID" id="18266267"/>
<evidence type="ECO:0000313" key="2">
    <source>
        <dbReference type="Proteomes" id="UP000202176"/>
    </source>
</evidence>
<name>W5S508_9VIRU</name>
<sequence>MFIQPAKPLTDNAIQAIAKVKMAMTPRIPIILLVLGTERDPVEKVGVTCGGFATGATGATTTVSDIFFLIWNEILGKN</sequence>
<dbReference type="Proteomes" id="UP000202176">
    <property type="component" value="Segment"/>
</dbReference>
<keyword evidence="2" id="KW-1185">Reference proteome</keyword>
<dbReference type="EMBL" id="KF740664">
    <property type="protein sequence ID" value="AHH01806.1"/>
    <property type="molecule type" value="Genomic_DNA"/>
</dbReference>
<proteinExistence type="predicted"/>
<organism evidence="1 2">
    <name type="scientific">Pithovirus sibericum</name>
    <dbReference type="NCBI Taxonomy" id="1450746"/>
    <lineage>
        <taxon>Viruses</taxon>
        <taxon>Pithoviruses</taxon>
        <taxon>Orthopithovirinae</taxon>
        <taxon>Alphapithovirus</taxon>
        <taxon>Alphapithovirus sibericum</taxon>
    </lineage>
</organism>
<dbReference type="KEGG" id="vg:18266267"/>
<dbReference type="RefSeq" id="YP_009001141.1">
    <property type="nucleotide sequence ID" value="NC_023423.1"/>
</dbReference>
<gene>
    <name evidence="1" type="ORF">pv_239</name>
</gene>
<protein>
    <submittedName>
        <fullName evidence="1">Uncharacterized protein</fullName>
    </submittedName>
</protein>
<evidence type="ECO:0000313" key="1">
    <source>
        <dbReference type="EMBL" id="AHH01806.1"/>
    </source>
</evidence>
<accession>W5S508</accession>
<reference evidence="1 2" key="1">
    <citation type="journal article" date="2014" name="Proc. Natl. Acad. Sci. U.S.A.">
        <title>Thirty-thousand-year-old distant relative of giant icosahedral DNA viruses with a pandoravirus morphology.</title>
        <authorList>
            <person name="Legendre M."/>
            <person name="Bartoli J."/>
            <person name="Shmakova L."/>
            <person name="Jeudy S."/>
            <person name="Labadie K."/>
            <person name="Adrait A."/>
            <person name="Lescot M."/>
            <person name="Poirot O."/>
            <person name="Bertaux L."/>
            <person name="Bruley C."/>
            <person name="Coute Y."/>
            <person name="Rivkina E."/>
            <person name="Abergel C."/>
            <person name="Claverie J.M."/>
        </authorList>
    </citation>
    <scope>NUCLEOTIDE SEQUENCE [LARGE SCALE GENOMIC DNA]</scope>
    <source>
        <strain evidence="1">P1084-T</strain>
    </source>
</reference>